<dbReference type="Pfam" id="PF06224">
    <property type="entry name" value="AlkZ-like"/>
    <property type="match status" value="1"/>
</dbReference>
<gene>
    <name evidence="1" type="ORF">J2W94_002163</name>
</gene>
<name>A0ABU1RSX4_9GAMM</name>
<proteinExistence type="predicted"/>
<evidence type="ECO:0008006" key="3">
    <source>
        <dbReference type="Google" id="ProtNLM"/>
    </source>
</evidence>
<dbReference type="RefSeq" id="WP_310093066.1">
    <property type="nucleotide sequence ID" value="NZ_JAVDTT010000002.1"/>
</dbReference>
<protein>
    <recommendedName>
        <fullName evidence="3">Winged helix DNA-binding domain-containing protein</fullName>
    </recommendedName>
</protein>
<evidence type="ECO:0000313" key="2">
    <source>
        <dbReference type="Proteomes" id="UP001254759"/>
    </source>
</evidence>
<dbReference type="PANTHER" id="PTHR38479">
    <property type="entry name" value="LMO0824 PROTEIN"/>
    <property type="match status" value="1"/>
</dbReference>
<dbReference type="EMBL" id="JAVDTT010000002">
    <property type="protein sequence ID" value="MDR6841878.1"/>
    <property type="molecule type" value="Genomic_DNA"/>
</dbReference>
<dbReference type="InterPro" id="IPR009351">
    <property type="entry name" value="AlkZ-like"/>
</dbReference>
<accession>A0ABU1RSX4</accession>
<keyword evidence="2" id="KW-1185">Reference proteome</keyword>
<dbReference type="Proteomes" id="UP001254759">
    <property type="component" value="Unassembled WGS sequence"/>
</dbReference>
<organism evidence="1 2">
    <name type="scientific">Pseudoxanthomonas sacheonensis</name>
    <dbReference type="NCBI Taxonomy" id="443615"/>
    <lineage>
        <taxon>Bacteria</taxon>
        <taxon>Pseudomonadati</taxon>
        <taxon>Pseudomonadota</taxon>
        <taxon>Gammaproteobacteria</taxon>
        <taxon>Lysobacterales</taxon>
        <taxon>Lysobacteraceae</taxon>
        <taxon>Pseudoxanthomonas</taxon>
    </lineage>
</organism>
<comment type="caution">
    <text evidence="1">The sequence shown here is derived from an EMBL/GenBank/DDBJ whole genome shotgun (WGS) entry which is preliminary data.</text>
</comment>
<evidence type="ECO:0000313" key="1">
    <source>
        <dbReference type="EMBL" id="MDR6841878.1"/>
    </source>
</evidence>
<reference evidence="1 2" key="1">
    <citation type="submission" date="2023-07" db="EMBL/GenBank/DDBJ databases">
        <title>Sorghum-associated microbial communities from plants grown in Nebraska, USA.</title>
        <authorList>
            <person name="Schachtman D."/>
        </authorList>
    </citation>
    <scope>NUCLEOTIDE SEQUENCE [LARGE SCALE GENOMIC DNA]</scope>
    <source>
        <strain evidence="1 2">BE107</strain>
    </source>
</reference>
<dbReference type="PANTHER" id="PTHR38479:SF2">
    <property type="entry name" value="WINGED HELIX DNA-BINDING DOMAIN-CONTAINING PROTEIN"/>
    <property type="match status" value="1"/>
</dbReference>
<sequence>MKISRIAQLRLRRQRIVGGKLESPAEAVAWLGAMQAQDYAAALWAIGLRTQGATLESVEQAIAERRIVRTWPMRGTLHFVAAEDVRWMSALMTPRVIAANKARLLREFELDETVLARSRKVLVKALRDGQKLTRSEVYATLDSAGIATERQRGIHITGRLAQEGLLCLGPRADKQPTFVLLDEWIPAHRALEREQALMELARRYFLSHGPATLQDFAWWSGLTVKDVQLGIELAADDLAQEVIGGRLYLHSGKESEPSDLANDPQLLPSFDEYLVAYKDRSEAVEARFSPQVIGINGLFNAGIVVGGRIVGTWKRKVDKAGLTVELSPFRVLLKKELNSLSRAARRYGDFMGLPVQVKLPEERQS</sequence>